<dbReference type="PROSITE" id="PS51724">
    <property type="entry name" value="SPOR"/>
    <property type="match status" value="1"/>
</dbReference>
<evidence type="ECO:0000313" key="3">
    <source>
        <dbReference type="EMBL" id="PJJ76682.1"/>
    </source>
</evidence>
<keyword evidence="1" id="KW-0732">Signal</keyword>
<feature type="chain" id="PRO_5014889755" evidence="1">
    <location>
        <begin position="21"/>
        <end position="140"/>
    </location>
</feature>
<dbReference type="GO" id="GO:0042834">
    <property type="term" value="F:peptidoglycan binding"/>
    <property type="evidence" value="ECO:0007669"/>
    <property type="project" value="InterPro"/>
</dbReference>
<dbReference type="Pfam" id="PF05036">
    <property type="entry name" value="SPOR"/>
    <property type="match status" value="1"/>
</dbReference>
<sequence>MGWFGVVMLMGCVFSAQVRAQQTSAPAVEWIQDSALTRLVNVYRQYHFYANRFHKGYRVQVISTDDRDRANQVRALLLQRFPQYRAYLQYHAPYFRVRVGDFLNQEDAIPLRDSLREIFPSGVFIVPDVIDAEAILPSSR</sequence>
<name>A0A2M9CXP1_9BACT</name>
<dbReference type="EMBL" id="PGFG01000001">
    <property type="protein sequence ID" value="PJJ76682.1"/>
    <property type="molecule type" value="Genomic_DNA"/>
</dbReference>
<dbReference type="AlphaFoldDB" id="A0A2M9CXP1"/>
<dbReference type="InterPro" id="IPR007730">
    <property type="entry name" value="SPOR-like_dom"/>
</dbReference>
<evidence type="ECO:0000256" key="1">
    <source>
        <dbReference type="SAM" id="SignalP"/>
    </source>
</evidence>
<dbReference type="InterPro" id="IPR036680">
    <property type="entry name" value="SPOR-like_sf"/>
</dbReference>
<comment type="caution">
    <text evidence="3">The sequence shown here is derived from an EMBL/GenBank/DDBJ whole genome shotgun (WGS) entry which is preliminary data.</text>
</comment>
<feature type="domain" description="SPOR" evidence="2">
    <location>
        <begin position="51"/>
        <end position="127"/>
    </location>
</feature>
<reference evidence="3 4" key="1">
    <citation type="submission" date="2017-11" db="EMBL/GenBank/DDBJ databases">
        <title>Genomic Encyclopedia of Archaeal and Bacterial Type Strains, Phase II (KMG-II): From Individual Species to Whole Genera.</title>
        <authorList>
            <person name="Goeker M."/>
        </authorList>
    </citation>
    <scope>NUCLEOTIDE SEQUENCE [LARGE SCALE GENOMIC DNA]</scope>
    <source>
        <strain evidence="3 4">DSM 27268</strain>
    </source>
</reference>
<gene>
    <name evidence="3" type="ORF">BXY57_2314</name>
</gene>
<organism evidence="3 4">
    <name type="scientific">Thermoflavifilum aggregans</name>
    <dbReference type="NCBI Taxonomy" id="454188"/>
    <lineage>
        <taxon>Bacteria</taxon>
        <taxon>Pseudomonadati</taxon>
        <taxon>Bacteroidota</taxon>
        <taxon>Chitinophagia</taxon>
        <taxon>Chitinophagales</taxon>
        <taxon>Chitinophagaceae</taxon>
        <taxon>Thermoflavifilum</taxon>
    </lineage>
</organism>
<feature type="signal peptide" evidence="1">
    <location>
        <begin position="1"/>
        <end position="20"/>
    </location>
</feature>
<keyword evidence="4" id="KW-1185">Reference proteome</keyword>
<proteinExistence type="predicted"/>
<dbReference type="Gene3D" id="3.30.70.1070">
    <property type="entry name" value="Sporulation related repeat"/>
    <property type="match status" value="1"/>
</dbReference>
<protein>
    <submittedName>
        <fullName evidence="3">Sporulation related protein</fullName>
    </submittedName>
</protein>
<dbReference type="SUPFAM" id="SSF110997">
    <property type="entry name" value="Sporulation related repeat"/>
    <property type="match status" value="1"/>
</dbReference>
<evidence type="ECO:0000259" key="2">
    <source>
        <dbReference type="PROSITE" id="PS51724"/>
    </source>
</evidence>
<accession>A0A2M9CXP1</accession>
<evidence type="ECO:0000313" key="4">
    <source>
        <dbReference type="Proteomes" id="UP000230000"/>
    </source>
</evidence>
<dbReference type="Proteomes" id="UP000230000">
    <property type="component" value="Unassembled WGS sequence"/>
</dbReference>